<evidence type="ECO:0000256" key="3">
    <source>
        <dbReference type="ARBA" id="ARBA00023163"/>
    </source>
</evidence>
<dbReference type="InterPro" id="IPR003313">
    <property type="entry name" value="AraC-bd"/>
</dbReference>
<dbReference type="PROSITE" id="PS00041">
    <property type="entry name" value="HTH_ARAC_FAMILY_1"/>
    <property type="match status" value="1"/>
</dbReference>
<dbReference type="SUPFAM" id="SSF46689">
    <property type="entry name" value="Homeodomain-like"/>
    <property type="match status" value="2"/>
</dbReference>
<reference evidence="6" key="1">
    <citation type="journal article" date="2019" name="Int. J. Syst. Evol. Microbiol.">
        <title>The Global Catalogue of Microorganisms (GCM) 10K type strain sequencing project: providing services to taxonomists for standard genome sequencing and annotation.</title>
        <authorList>
            <consortium name="The Broad Institute Genomics Platform"/>
            <consortium name="The Broad Institute Genome Sequencing Center for Infectious Disease"/>
            <person name="Wu L."/>
            <person name="Ma J."/>
        </authorList>
    </citation>
    <scope>NUCLEOTIDE SEQUENCE [LARGE SCALE GENOMIC DNA]</scope>
    <source>
        <strain evidence="6">CGMCC 1.7656</strain>
    </source>
</reference>
<accession>A0ABQ2NPF6</accession>
<organism evidence="5 6">
    <name type="scientific">Cloacibacterium rupense</name>
    <dbReference type="NCBI Taxonomy" id="517423"/>
    <lineage>
        <taxon>Bacteria</taxon>
        <taxon>Pseudomonadati</taxon>
        <taxon>Bacteroidota</taxon>
        <taxon>Flavobacteriia</taxon>
        <taxon>Flavobacteriales</taxon>
        <taxon>Weeksellaceae</taxon>
    </lineage>
</organism>
<evidence type="ECO:0000313" key="6">
    <source>
        <dbReference type="Proteomes" id="UP000620064"/>
    </source>
</evidence>
<keyword evidence="3" id="KW-0804">Transcription</keyword>
<dbReference type="Pfam" id="PF02311">
    <property type="entry name" value="AraC_binding"/>
    <property type="match status" value="1"/>
</dbReference>
<proteinExistence type="predicted"/>
<dbReference type="Gene3D" id="1.10.10.60">
    <property type="entry name" value="Homeodomain-like"/>
    <property type="match status" value="2"/>
</dbReference>
<dbReference type="SMART" id="SM00342">
    <property type="entry name" value="HTH_ARAC"/>
    <property type="match status" value="1"/>
</dbReference>
<dbReference type="InterPro" id="IPR018062">
    <property type="entry name" value="HTH_AraC-typ_CS"/>
</dbReference>
<evidence type="ECO:0000313" key="5">
    <source>
        <dbReference type="EMBL" id="GGP06359.1"/>
    </source>
</evidence>
<dbReference type="Proteomes" id="UP000620064">
    <property type="component" value="Unassembled WGS sequence"/>
</dbReference>
<protein>
    <submittedName>
        <fullName evidence="5">AraC family transcriptional regulator</fullName>
    </submittedName>
</protein>
<dbReference type="PROSITE" id="PS01124">
    <property type="entry name" value="HTH_ARAC_FAMILY_2"/>
    <property type="match status" value="1"/>
</dbReference>
<feature type="domain" description="HTH araC/xylS-type" evidence="4">
    <location>
        <begin position="184"/>
        <end position="282"/>
    </location>
</feature>
<dbReference type="InterPro" id="IPR018060">
    <property type="entry name" value="HTH_AraC"/>
</dbReference>
<keyword evidence="2" id="KW-0238">DNA-binding</keyword>
<dbReference type="Gene3D" id="2.60.120.10">
    <property type="entry name" value="Jelly Rolls"/>
    <property type="match status" value="1"/>
</dbReference>
<dbReference type="EMBL" id="BMLV01000007">
    <property type="protein sequence ID" value="GGP06359.1"/>
    <property type="molecule type" value="Genomic_DNA"/>
</dbReference>
<dbReference type="InterPro" id="IPR014710">
    <property type="entry name" value="RmlC-like_jellyroll"/>
</dbReference>
<keyword evidence="6" id="KW-1185">Reference proteome</keyword>
<dbReference type="InterPro" id="IPR037923">
    <property type="entry name" value="HTH-like"/>
</dbReference>
<sequence>MNEKLPISSSIPIKARHYDYQHFTYPWHFHSQYELMFVKEGFGQCFVGDTIHQFSDGDLILFGNNLPHYMNSDDSYKKKDSKLRVKGTIIQFEKDFMSYSINNYPQFLQIKNLLEISGRGVLYTKENSEKIIETLQKLPEMEGLQQVTNLLTILQELATCKKKTILATPHFYKSFPKLGDNRIEKIISYININYTRNISLVEIASLAAMNASSFCRYFKEQTGKTFTEYIMDMRIGYACKLLTLGEKSINQISIECGFESITHFNRMFKRHTKFTPTLYRQKILENI</sequence>
<evidence type="ECO:0000256" key="2">
    <source>
        <dbReference type="ARBA" id="ARBA00023125"/>
    </source>
</evidence>
<dbReference type="PANTHER" id="PTHR43280">
    <property type="entry name" value="ARAC-FAMILY TRANSCRIPTIONAL REGULATOR"/>
    <property type="match status" value="1"/>
</dbReference>
<keyword evidence="1" id="KW-0805">Transcription regulation</keyword>
<comment type="caution">
    <text evidence="5">The sequence shown here is derived from an EMBL/GenBank/DDBJ whole genome shotgun (WGS) entry which is preliminary data.</text>
</comment>
<dbReference type="Pfam" id="PF12833">
    <property type="entry name" value="HTH_18"/>
    <property type="match status" value="1"/>
</dbReference>
<dbReference type="InterPro" id="IPR009057">
    <property type="entry name" value="Homeodomain-like_sf"/>
</dbReference>
<dbReference type="PANTHER" id="PTHR43280:SF34">
    <property type="entry name" value="ARAC-FAMILY TRANSCRIPTIONAL REGULATOR"/>
    <property type="match status" value="1"/>
</dbReference>
<dbReference type="SUPFAM" id="SSF51215">
    <property type="entry name" value="Regulatory protein AraC"/>
    <property type="match status" value="1"/>
</dbReference>
<gene>
    <name evidence="5" type="ORF">GCM10010992_26050</name>
</gene>
<name>A0ABQ2NPF6_9FLAO</name>
<evidence type="ECO:0000256" key="1">
    <source>
        <dbReference type="ARBA" id="ARBA00023015"/>
    </source>
</evidence>
<evidence type="ECO:0000259" key="4">
    <source>
        <dbReference type="PROSITE" id="PS01124"/>
    </source>
</evidence>